<gene>
    <name evidence="1" type="ORF">E2562_004806</name>
</gene>
<protein>
    <submittedName>
        <fullName evidence="1">Uncharacterized protein</fullName>
    </submittedName>
</protein>
<evidence type="ECO:0000313" key="2">
    <source>
        <dbReference type="Proteomes" id="UP000479710"/>
    </source>
</evidence>
<reference evidence="1 2" key="1">
    <citation type="submission" date="2019-11" db="EMBL/GenBank/DDBJ databases">
        <title>Whole genome sequence of Oryza granulata.</title>
        <authorList>
            <person name="Li W."/>
        </authorList>
    </citation>
    <scope>NUCLEOTIDE SEQUENCE [LARGE SCALE GENOMIC DNA]</scope>
    <source>
        <strain evidence="2">cv. Menghai</strain>
        <tissue evidence="1">Leaf</tissue>
    </source>
</reference>
<dbReference type="AlphaFoldDB" id="A0A6G1DEG5"/>
<name>A0A6G1DEG5_9ORYZ</name>
<proteinExistence type="predicted"/>
<keyword evidence="2" id="KW-1185">Reference proteome</keyword>
<organism evidence="1 2">
    <name type="scientific">Oryza meyeriana var. granulata</name>
    <dbReference type="NCBI Taxonomy" id="110450"/>
    <lineage>
        <taxon>Eukaryota</taxon>
        <taxon>Viridiplantae</taxon>
        <taxon>Streptophyta</taxon>
        <taxon>Embryophyta</taxon>
        <taxon>Tracheophyta</taxon>
        <taxon>Spermatophyta</taxon>
        <taxon>Magnoliopsida</taxon>
        <taxon>Liliopsida</taxon>
        <taxon>Poales</taxon>
        <taxon>Poaceae</taxon>
        <taxon>BOP clade</taxon>
        <taxon>Oryzoideae</taxon>
        <taxon>Oryzeae</taxon>
        <taxon>Oryzinae</taxon>
        <taxon>Oryza</taxon>
        <taxon>Oryza meyeriana</taxon>
    </lineage>
</organism>
<evidence type="ECO:0000313" key="1">
    <source>
        <dbReference type="EMBL" id="KAF0910840.1"/>
    </source>
</evidence>
<comment type="caution">
    <text evidence="1">The sequence shown here is derived from an EMBL/GenBank/DDBJ whole genome shotgun (WGS) entry which is preliminary data.</text>
</comment>
<dbReference type="EMBL" id="SPHZ02000006">
    <property type="protein sequence ID" value="KAF0910840.1"/>
    <property type="molecule type" value="Genomic_DNA"/>
</dbReference>
<accession>A0A6G1DEG5</accession>
<sequence>MARFLGFTLPEYAGYTLFGQPPHYELTVHIYPRRGTHGIGLHPHTFTKTLPTAQLAYQAVAWTALRRLAHTYTSRLNGSAFRLFPRLPSSPTDTHYPCPYCESHPALTRLVELSDAQATQLDLLLEAYRALARHSAALEHRLTEEGVTSVDTTSWDSGRLCHSLAQSFYNSHGSADTPSETCTPSSCVPYSPYFSPCPRRRSPPYTPGYS</sequence>
<dbReference type="Proteomes" id="UP000479710">
    <property type="component" value="Unassembled WGS sequence"/>
</dbReference>